<organism evidence="1 2">
    <name type="scientific">Escherichia coli</name>
    <dbReference type="NCBI Taxonomy" id="562"/>
    <lineage>
        <taxon>Bacteria</taxon>
        <taxon>Pseudomonadati</taxon>
        <taxon>Pseudomonadota</taxon>
        <taxon>Gammaproteobacteria</taxon>
        <taxon>Enterobacterales</taxon>
        <taxon>Enterobacteriaceae</taxon>
        <taxon>Escherichia</taxon>
    </lineage>
</organism>
<gene>
    <name evidence="1" type="ORF">NCTC10865_06108</name>
</gene>
<protein>
    <submittedName>
        <fullName evidence="1">Uncharacterized protein</fullName>
    </submittedName>
</protein>
<proteinExistence type="predicted"/>
<name>A0A376RRC6_ECOLX</name>
<dbReference type="EMBL" id="UGCD01000002">
    <property type="protein sequence ID" value="STI20671.1"/>
    <property type="molecule type" value="Genomic_DNA"/>
</dbReference>
<sequence>MKNIRLGHIQLLCESVSQKKQKDTLPKGLTFFVILITMTQMRCINLPIKSDVNHIITLHSAGLHKR</sequence>
<dbReference type="Proteomes" id="UP000254159">
    <property type="component" value="Unassembled WGS sequence"/>
</dbReference>
<reference evidence="1 2" key="1">
    <citation type="submission" date="2018-06" db="EMBL/GenBank/DDBJ databases">
        <authorList>
            <consortium name="Pathogen Informatics"/>
            <person name="Doyle S."/>
        </authorList>
    </citation>
    <scope>NUCLEOTIDE SEQUENCE [LARGE SCALE GENOMIC DNA]</scope>
    <source>
        <strain evidence="1 2">NCTC10865</strain>
    </source>
</reference>
<dbReference type="AlphaFoldDB" id="A0A376RRC6"/>
<evidence type="ECO:0000313" key="1">
    <source>
        <dbReference type="EMBL" id="STI20671.1"/>
    </source>
</evidence>
<evidence type="ECO:0000313" key="2">
    <source>
        <dbReference type="Proteomes" id="UP000254159"/>
    </source>
</evidence>
<accession>A0A376RRC6</accession>